<dbReference type="GeneID" id="106062084"/>
<dbReference type="OrthoDB" id="442066at2759"/>
<dbReference type="SUPFAM" id="SSF52058">
    <property type="entry name" value="L domain-like"/>
    <property type="match status" value="1"/>
</dbReference>
<reference evidence="6 7" key="1">
    <citation type="submission" date="2025-04" db="UniProtKB">
        <authorList>
            <consortium name="RefSeq"/>
        </authorList>
    </citation>
    <scope>IDENTIFICATION</scope>
</reference>
<feature type="chain" id="PRO_5044702875" evidence="3">
    <location>
        <begin position="18"/>
        <end position="854"/>
    </location>
</feature>
<dbReference type="PANTHER" id="PTHR24373">
    <property type="entry name" value="SLIT RELATED LEUCINE-RICH REPEAT NEURONAL PROTEIN"/>
    <property type="match status" value="1"/>
</dbReference>
<dbReference type="InterPro" id="IPR032675">
    <property type="entry name" value="LRR_dom_sf"/>
</dbReference>
<evidence type="ECO:0000313" key="5">
    <source>
        <dbReference type="Proteomes" id="UP001165740"/>
    </source>
</evidence>
<dbReference type="GO" id="GO:0005615">
    <property type="term" value="C:extracellular space"/>
    <property type="evidence" value="ECO:0007669"/>
    <property type="project" value="TreeGrafter"/>
</dbReference>
<evidence type="ECO:0000256" key="2">
    <source>
        <dbReference type="ARBA" id="ARBA00023157"/>
    </source>
</evidence>
<dbReference type="InterPro" id="IPR016186">
    <property type="entry name" value="C-type_lectin-like/link_sf"/>
</dbReference>
<dbReference type="RefSeq" id="XP_055887452.1">
    <property type="nucleotide sequence ID" value="XM_056031477.1"/>
</dbReference>
<dbReference type="SUPFAM" id="SSF57424">
    <property type="entry name" value="LDL receptor-like module"/>
    <property type="match status" value="1"/>
</dbReference>
<feature type="signal peptide" evidence="3">
    <location>
        <begin position="1"/>
        <end position="17"/>
    </location>
</feature>
<feature type="domain" description="C-type lectin" evidence="4">
    <location>
        <begin position="183"/>
        <end position="334"/>
    </location>
</feature>
<keyword evidence="1 3" id="KW-0732">Signal</keyword>
<evidence type="ECO:0000313" key="6">
    <source>
        <dbReference type="RefSeq" id="XP_055887452.1"/>
    </source>
</evidence>
<evidence type="ECO:0000313" key="7">
    <source>
        <dbReference type="RefSeq" id="XP_055887453.1"/>
    </source>
</evidence>
<dbReference type="GO" id="GO:0031012">
    <property type="term" value="C:extracellular matrix"/>
    <property type="evidence" value="ECO:0007669"/>
    <property type="project" value="TreeGrafter"/>
</dbReference>
<dbReference type="SMART" id="SM00034">
    <property type="entry name" value="CLECT"/>
    <property type="match status" value="1"/>
</dbReference>
<gene>
    <name evidence="6 7 8" type="primary">LOC106062084</name>
</gene>
<dbReference type="AlphaFoldDB" id="A0A9W3AJJ0"/>
<sequence length="854" mass="99865">MIRIIFLICVCLCSFYSFPLKDCQSRSQDILFIIDCRSEVQEQIDFIHTSTNYLSKDSNQFQSIYSYISFSTDGVFETNNLTEIKDSECGQLFPIDDIFNASKIWFVSRNRPLVIIIFITESKYTYINDVKKIVELQKKDMKVDRFFIIPNRHDIYMYYYISFIYLYQSFHDLDIVKIFAKICEKNCIIHPATYTYGEFLTSYYHIANVYNMSHDESVQYCAEQTNSYLISFESSQEIAYVISYLKKNFVVEDFYDMRLHVGIRKDNQNIFWQSGNPFVFINNFNGLASKECFFINISNLRSIDAIENNTEGFIENLFADNCSTVEEPSFTICECHSIQSSPKKALKFINAASKNSKVIDDSFLYYVFYFLEIPPPFRNLIQRSEYVHNVSNYRKHLQFNDTFISFLLPNGDSYYILERFDISDCKKESIVQPNLTLETHNLRSFTVDNHLISDNKINEIKSLISEKVFNIDDNKCGTKTLGYNYQAPTFRCKFEPNKVVHKCIKTNSLRTSFDCKDNSHLQNCEHFICPEGLIKCPNSYCIYSTYIKNDYRDCPFGEDEIQVNNILGFVQISFILTQFCIHISDKFVQTFQNIFEDRKSFFCDVPCPTNFTCISNKRVVNKSGTEIIEYIDQTTINIYNVSNVAYPILFIKDMFTLFQIIELYARDCEIQNFDYAFQYWNLSDLIKLDLSYNELISSDNMNIINNFNKLKVLNISHNTNLVIDQNFIFPSTLEIIDLSYTKTSSLKFNVFENLRHLKVLKLINTFISSFKDMGIPEYFTLESLYIENLSIANIEENFFRGLTINSELRTSDYKLCCPQILNPNISVDKCHAPVDVISSCKHLAGDILKRTYGP</sequence>
<evidence type="ECO:0000259" key="4">
    <source>
        <dbReference type="SMART" id="SM00034"/>
    </source>
</evidence>
<dbReference type="SUPFAM" id="SSF56436">
    <property type="entry name" value="C-type lectin-like"/>
    <property type="match status" value="1"/>
</dbReference>
<keyword evidence="2" id="KW-1015">Disulfide bond</keyword>
<organism evidence="5 7">
    <name type="scientific">Biomphalaria glabrata</name>
    <name type="common">Bloodfluke planorb</name>
    <name type="synonym">Freshwater snail</name>
    <dbReference type="NCBI Taxonomy" id="6526"/>
    <lineage>
        <taxon>Eukaryota</taxon>
        <taxon>Metazoa</taxon>
        <taxon>Spiralia</taxon>
        <taxon>Lophotrochozoa</taxon>
        <taxon>Mollusca</taxon>
        <taxon>Gastropoda</taxon>
        <taxon>Heterobranchia</taxon>
        <taxon>Euthyneura</taxon>
        <taxon>Panpulmonata</taxon>
        <taxon>Hygrophila</taxon>
        <taxon>Lymnaeoidea</taxon>
        <taxon>Planorbidae</taxon>
        <taxon>Biomphalaria</taxon>
    </lineage>
</organism>
<evidence type="ECO:0000256" key="1">
    <source>
        <dbReference type="ARBA" id="ARBA00022729"/>
    </source>
</evidence>
<proteinExistence type="predicted"/>
<dbReference type="Gene3D" id="3.80.10.10">
    <property type="entry name" value="Ribonuclease Inhibitor"/>
    <property type="match status" value="1"/>
</dbReference>
<dbReference type="InterPro" id="IPR036055">
    <property type="entry name" value="LDL_receptor-like_sf"/>
</dbReference>
<keyword evidence="5" id="KW-1185">Reference proteome</keyword>
<accession>A0A9W3AJJ0</accession>
<dbReference type="InterPro" id="IPR050328">
    <property type="entry name" value="Dev_Immune_Receptor"/>
</dbReference>
<evidence type="ECO:0000256" key="3">
    <source>
        <dbReference type="SAM" id="SignalP"/>
    </source>
</evidence>
<evidence type="ECO:0000313" key="8">
    <source>
        <dbReference type="RefSeq" id="XP_055887454.1"/>
    </source>
</evidence>
<protein>
    <submittedName>
        <fullName evidence="6 7">Uncharacterized protein LOC106062084</fullName>
    </submittedName>
</protein>
<dbReference type="Gene3D" id="3.10.100.10">
    <property type="entry name" value="Mannose-Binding Protein A, subunit A"/>
    <property type="match status" value="1"/>
</dbReference>
<name>A0A9W3AJJ0_BIOGL</name>
<dbReference type="PANTHER" id="PTHR24373:SF378">
    <property type="entry name" value="FI03225P-RELATED"/>
    <property type="match status" value="1"/>
</dbReference>
<dbReference type="RefSeq" id="XP_055887454.1">
    <property type="nucleotide sequence ID" value="XM_056031479.1"/>
</dbReference>
<dbReference type="InterPro" id="IPR016187">
    <property type="entry name" value="CTDL_fold"/>
</dbReference>
<dbReference type="RefSeq" id="XP_055887453.1">
    <property type="nucleotide sequence ID" value="XM_056031478.1"/>
</dbReference>
<dbReference type="InterPro" id="IPR001304">
    <property type="entry name" value="C-type_lectin-like"/>
</dbReference>
<dbReference type="Proteomes" id="UP001165740">
    <property type="component" value="Chromosome 6"/>
</dbReference>